<dbReference type="EMBL" id="JAGINS010000001">
    <property type="protein sequence ID" value="MBP2359135.1"/>
    <property type="molecule type" value="Genomic_DNA"/>
</dbReference>
<evidence type="ECO:0000313" key="1">
    <source>
        <dbReference type="EMBL" id="MBP2359135.1"/>
    </source>
</evidence>
<reference evidence="1 2" key="1">
    <citation type="submission" date="2021-03" db="EMBL/GenBank/DDBJ databases">
        <title>Sequencing the genomes of 1000 actinobacteria strains.</title>
        <authorList>
            <person name="Klenk H.-P."/>
        </authorList>
    </citation>
    <scope>NUCLEOTIDE SEQUENCE [LARGE SCALE GENOMIC DNA]</scope>
    <source>
        <strain evidence="1 2">DSM 40843</strain>
    </source>
</reference>
<proteinExistence type="predicted"/>
<dbReference type="InterPro" id="IPR009297">
    <property type="entry name" value="DUF952"/>
</dbReference>
<protein>
    <submittedName>
        <fullName evidence="1">Uncharacterized protein (DUF952 family)</fullName>
    </submittedName>
</protein>
<gene>
    <name evidence="1" type="ORF">JOF59_001535</name>
</gene>
<dbReference type="RefSeq" id="WP_079099453.1">
    <property type="nucleotide sequence ID" value="NZ_BMWJ01000001.1"/>
</dbReference>
<accession>A0ABS4V5D4</accession>
<dbReference type="Gene3D" id="3.20.170.20">
    <property type="entry name" value="Protein of unknown function DUF952"/>
    <property type="match status" value="1"/>
</dbReference>
<dbReference type="Pfam" id="PF06108">
    <property type="entry name" value="DUF952"/>
    <property type="match status" value="1"/>
</dbReference>
<evidence type="ECO:0000313" key="2">
    <source>
        <dbReference type="Proteomes" id="UP001519311"/>
    </source>
</evidence>
<name>A0ABS4V5D4_9ACTN</name>
<organism evidence="1 2">
    <name type="scientific">Streptomyces clavifer</name>
    <dbReference type="NCBI Taxonomy" id="68188"/>
    <lineage>
        <taxon>Bacteria</taxon>
        <taxon>Bacillati</taxon>
        <taxon>Actinomycetota</taxon>
        <taxon>Actinomycetes</taxon>
        <taxon>Kitasatosporales</taxon>
        <taxon>Streptomycetaceae</taxon>
        <taxon>Streptomyces</taxon>
    </lineage>
</organism>
<dbReference type="GeneID" id="97344755"/>
<dbReference type="SUPFAM" id="SSF56399">
    <property type="entry name" value="ADP-ribosylation"/>
    <property type="match status" value="1"/>
</dbReference>
<keyword evidence="2" id="KW-1185">Reference proteome</keyword>
<dbReference type="Proteomes" id="UP001519311">
    <property type="component" value="Unassembled WGS sequence"/>
</dbReference>
<dbReference type="PANTHER" id="PTHR34129:SF1">
    <property type="entry name" value="DUF952 DOMAIN-CONTAINING PROTEIN"/>
    <property type="match status" value="1"/>
</dbReference>
<comment type="caution">
    <text evidence="1">The sequence shown here is derived from an EMBL/GenBank/DDBJ whole genome shotgun (WGS) entry which is preliminary data.</text>
</comment>
<sequence length="126" mass="13748">MIRELLHLTEAPLWEAARATGTYEMSTRGRTVHEEGFIHCSLPHQLPGVARAVYGDDEGGLVVLVIDSDRLRVPVRYEALAPGGEEFPHIYGPLPVDAVVEVRPWTSPVTSTTVTGTTTREDDGAL</sequence>
<dbReference type="PANTHER" id="PTHR34129">
    <property type="entry name" value="BLR1139 PROTEIN"/>
    <property type="match status" value="1"/>
</dbReference>